<feature type="compositionally biased region" description="Basic and acidic residues" evidence="1">
    <location>
        <begin position="49"/>
        <end position="63"/>
    </location>
</feature>
<dbReference type="Proteomes" id="UP000014071">
    <property type="component" value="Unassembled WGS sequence"/>
</dbReference>
<evidence type="ECO:0000313" key="3">
    <source>
        <dbReference type="Proteomes" id="UP000014071"/>
    </source>
</evidence>
<dbReference type="EMBL" id="DF238808">
    <property type="protein sequence ID" value="GAC97254.1"/>
    <property type="molecule type" value="Genomic_DNA"/>
</dbReference>
<dbReference type="AlphaFoldDB" id="R9P7E2"/>
<sequence>MCFTPRHAYRRCDKQVSPIDWGDDSVEKAEQECSDARFISVPNGMARHDDRPSRYWAEHDPRSGNRHTWHPAEIRDFCEHIPVLPTSTGQRRRQSTSAIRKLDAPTSSVYQNSSLEISFVASAMDQAIAASQPGSQGVLFKSAALFLSGR</sequence>
<name>R9P7E2_PSEHS</name>
<protein>
    <submittedName>
        <fullName evidence="2">Uncharacterized protein</fullName>
    </submittedName>
</protein>
<evidence type="ECO:0000313" key="2">
    <source>
        <dbReference type="EMBL" id="GAC97254.1"/>
    </source>
</evidence>
<proteinExistence type="predicted"/>
<reference evidence="3" key="1">
    <citation type="journal article" date="2013" name="Genome Announc.">
        <title>Draft genome sequence of the basidiomycetous yeast-like fungus Pseudozyma hubeiensis SY62, which produces an abundant amount of the biosurfactant mannosylerythritol lipids.</title>
        <authorList>
            <person name="Konishi M."/>
            <person name="Hatada Y."/>
            <person name="Horiuchi J."/>
        </authorList>
    </citation>
    <scope>NUCLEOTIDE SEQUENCE [LARGE SCALE GENOMIC DNA]</scope>
    <source>
        <strain evidence="3">SY62</strain>
    </source>
</reference>
<dbReference type="RefSeq" id="XP_012190841.1">
    <property type="nucleotide sequence ID" value="XM_012335451.1"/>
</dbReference>
<dbReference type="GeneID" id="24110120"/>
<evidence type="ECO:0000256" key="1">
    <source>
        <dbReference type="SAM" id="MobiDB-lite"/>
    </source>
</evidence>
<gene>
    <name evidence="2" type="ORF">PHSY_004839</name>
</gene>
<keyword evidence="3" id="KW-1185">Reference proteome</keyword>
<accession>R9P7E2</accession>
<feature type="region of interest" description="Disordered" evidence="1">
    <location>
        <begin position="49"/>
        <end position="68"/>
    </location>
</feature>
<dbReference type="HOGENOM" id="CLU_1741394_0_0_1"/>
<organism evidence="2 3">
    <name type="scientific">Pseudozyma hubeiensis (strain SY62)</name>
    <name type="common">Yeast</name>
    <dbReference type="NCBI Taxonomy" id="1305764"/>
    <lineage>
        <taxon>Eukaryota</taxon>
        <taxon>Fungi</taxon>
        <taxon>Dikarya</taxon>
        <taxon>Basidiomycota</taxon>
        <taxon>Ustilaginomycotina</taxon>
        <taxon>Ustilaginomycetes</taxon>
        <taxon>Ustilaginales</taxon>
        <taxon>Ustilaginaceae</taxon>
        <taxon>Pseudozyma</taxon>
    </lineage>
</organism>